<feature type="non-terminal residue" evidence="1">
    <location>
        <position position="1"/>
    </location>
</feature>
<dbReference type="AlphaFoldDB" id="A0A392RR71"/>
<dbReference type="Proteomes" id="UP000265520">
    <property type="component" value="Unassembled WGS sequence"/>
</dbReference>
<reference evidence="1 2" key="1">
    <citation type="journal article" date="2018" name="Front. Plant Sci.">
        <title>Red Clover (Trifolium pratense) and Zigzag Clover (T. medium) - A Picture of Genomic Similarities and Differences.</title>
        <authorList>
            <person name="Dluhosova J."/>
            <person name="Istvanek J."/>
            <person name="Nedelnik J."/>
            <person name="Repkova J."/>
        </authorList>
    </citation>
    <scope>NUCLEOTIDE SEQUENCE [LARGE SCALE GENOMIC DNA]</scope>
    <source>
        <strain evidence="2">cv. 10/8</strain>
        <tissue evidence="1">Leaf</tissue>
    </source>
</reference>
<name>A0A392RR71_9FABA</name>
<proteinExistence type="predicted"/>
<evidence type="ECO:0000313" key="1">
    <source>
        <dbReference type="EMBL" id="MCI39113.1"/>
    </source>
</evidence>
<comment type="caution">
    <text evidence="1">The sequence shown here is derived from an EMBL/GenBank/DDBJ whole genome shotgun (WGS) entry which is preliminary data.</text>
</comment>
<sequence length="28" mass="2847">AVTVAVTAIAVIAVAAMRLYSQFCGFSS</sequence>
<keyword evidence="2" id="KW-1185">Reference proteome</keyword>
<protein>
    <submittedName>
        <fullName evidence="1">Uncharacterized protein</fullName>
    </submittedName>
</protein>
<accession>A0A392RR71</accession>
<dbReference type="EMBL" id="LXQA010263707">
    <property type="protein sequence ID" value="MCI39113.1"/>
    <property type="molecule type" value="Genomic_DNA"/>
</dbReference>
<organism evidence="1 2">
    <name type="scientific">Trifolium medium</name>
    <dbReference type="NCBI Taxonomy" id="97028"/>
    <lineage>
        <taxon>Eukaryota</taxon>
        <taxon>Viridiplantae</taxon>
        <taxon>Streptophyta</taxon>
        <taxon>Embryophyta</taxon>
        <taxon>Tracheophyta</taxon>
        <taxon>Spermatophyta</taxon>
        <taxon>Magnoliopsida</taxon>
        <taxon>eudicotyledons</taxon>
        <taxon>Gunneridae</taxon>
        <taxon>Pentapetalae</taxon>
        <taxon>rosids</taxon>
        <taxon>fabids</taxon>
        <taxon>Fabales</taxon>
        <taxon>Fabaceae</taxon>
        <taxon>Papilionoideae</taxon>
        <taxon>50 kb inversion clade</taxon>
        <taxon>NPAAA clade</taxon>
        <taxon>Hologalegina</taxon>
        <taxon>IRL clade</taxon>
        <taxon>Trifolieae</taxon>
        <taxon>Trifolium</taxon>
    </lineage>
</organism>
<evidence type="ECO:0000313" key="2">
    <source>
        <dbReference type="Proteomes" id="UP000265520"/>
    </source>
</evidence>